<name>A0A0C5VIR9_9GAMM</name>
<dbReference type="EMBL" id="CP007142">
    <property type="protein sequence ID" value="AJQ93233.1"/>
    <property type="molecule type" value="Genomic_DNA"/>
</dbReference>
<dbReference type="Proteomes" id="UP000032266">
    <property type="component" value="Chromosome"/>
</dbReference>
<dbReference type="AlphaFoldDB" id="A0A0C5VIR9"/>
<evidence type="ECO:0000313" key="2">
    <source>
        <dbReference type="Proteomes" id="UP000032266"/>
    </source>
</evidence>
<evidence type="ECO:0000313" key="1">
    <source>
        <dbReference type="EMBL" id="AJQ93233.1"/>
    </source>
</evidence>
<proteinExistence type="predicted"/>
<evidence type="ECO:0008006" key="3">
    <source>
        <dbReference type="Google" id="ProtNLM"/>
    </source>
</evidence>
<gene>
    <name evidence="1" type="ORF">YC6258_01185</name>
</gene>
<organism evidence="1 2">
    <name type="scientific">Gynuella sunshinyii YC6258</name>
    <dbReference type="NCBI Taxonomy" id="1445510"/>
    <lineage>
        <taxon>Bacteria</taxon>
        <taxon>Pseudomonadati</taxon>
        <taxon>Pseudomonadota</taxon>
        <taxon>Gammaproteobacteria</taxon>
        <taxon>Oceanospirillales</taxon>
        <taxon>Saccharospirillaceae</taxon>
        <taxon>Gynuella</taxon>
    </lineage>
</organism>
<dbReference type="KEGG" id="gsn:YC6258_01185"/>
<sequence>MREAVFVLAQRSGWGLNELLDLEEEELLEWLETGRRLLADADKR</sequence>
<keyword evidence="2" id="KW-1185">Reference proteome</keyword>
<dbReference type="HOGENOM" id="CLU_3216882_0_0_6"/>
<accession>A0A0C5VIR9</accession>
<reference evidence="1 2" key="1">
    <citation type="submission" date="2014-01" db="EMBL/GenBank/DDBJ databases">
        <title>Full genme sequencing of cellulolytic bacterium Gynuella sunshinyii YC6258T gen. nov., sp. nov.</title>
        <authorList>
            <person name="Khan H."/>
            <person name="Chung E.J."/>
            <person name="Chung Y.R."/>
        </authorList>
    </citation>
    <scope>NUCLEOTIDE SEQUENCE [LARGE SCALE GENOMIC DNA]</scope>
    <source>
        <strain evidence="1 2">YC6258</strain>
    </source>
</reference>
<protein>
    <recommendedName>
        <fullName evidence="3">GpE family phage tail protein</fullName>
    </recommendedName>
</protein>
<dbReference type="RefSeq" id="WP_281176326.1">
    <property type="nucleotide sequence ID" value="NZ_CP007142.1"/>
</dbReference>
<dbReference type="STRING" id="1445510.YC6258_01185"/>